<accession>A0A3N5B6I6</accession>
<evidence type="ECO:0000313" key="1">
    <source>
        <dbReference type="EMBL" id="RPF53306.1"/>
    </source>
</evidence>
<sequence>MFDIYNAHLTRIEDLRNECLEQQQIHQITQEQSRKNRIFRHVWNRKHQSKLA</sequence>
<name>A0A3N5B6I6_9BACI</name>
<dbReference type="EMBL" id="RKRF01000009">
    <property type="protein sequence ID" value="RPF53306.1"/>
    <property type="molecule type" value="Genomic_DNA"/>
</dbReference>
<protein>
    <submittedName>
        <fullName evidence="1">Uncharacterized protein</fullName>
    </submittedName>
</protein>
<organism evidence="1 2">
    <name type="scientific">Aquisalibacillus elongatus</name>
    <dbReference type="NCBI Taxonomy" id="485577"/>
    <lineage>
        <taxon>Bacteria</taxon>
        <taxon>Bacillati</taxon>
        <taxon>Bacillota</taxon>
        <taxon>Bacilli</taxon>
        <taxon>Bacillales</taxon>
        <taxon>Bacillaceae</taxon>
        <taxon>Aquisalibacillus</taxon>
    </lineage>
</organism>
<proteinExistence type="predicted"/>
<dbReference type="Proteomes" id="UP000276443">
    <property type="component" value="Unassembled WGS sequence"/>
</dbReference>
<evidence type="ECO:0000313" key="2">
    <source>
        <dbReference type="Proteomes" id="UP000276443"/>
    </source>
</evidence>
<gene>
    <name evidence="1" type="ORF">EDC24_1803</name>
</gene>
<keyword evidence="2" id="KW-1185">Reference proteome</keyword>
<reference evidence="1 2" key="1">
    <citation type="submission" date="2018-11" db="EMBL/GenBank/DDBJ databases">
        <title>Genomic Encyclopedia of Type Strains, Phase IV (KMG-IV): sequencing the most valuable type-strain genomes for metagenomic binning, comparative biology and taxonomic classification.</title>
        <authorList>
            <person name="Goeker M."/>
        </authorList>
    </citation>
    <scope>NUCLEOTIDE SEQUENCE [LARGE SCALE GENOMIC DNA]</scope>
    <source>
        <strain evidence="1 2">DSM 18090</strain>
    </source>
</reference>
<dbReference type="AlphaFoldDB" id="A0A3N5B6I6"/>
<comment type="caution">
    <text evidence="1">The sequence shown here is derived from an EMBL/GenBank/DDBJ whole genome shotgun (WGS) entry which is preliminary data.</text>
</comment>